<dbReference type="InterPro" id="IPR036890">
    <property type="entry name" value="HATPase_C_sf"/>
</dbReference>
<evidence type="ECO:0000313" key="19">
    <source>
        <dbReference type="Proteomes" id="UP001156974"/>
    </source>
</evidence>
<dbReference type="InterPro" id="IPR001638">
    <property type="entry name" value="Solute-binding_3/MltF_N"/>
</dbReference>
<evidence type="ECO:0000259" key="16">
    <source>
        <dbReference type="PROSITE" id="PS50113"/>
    </source>
</evidence>
<dbReference type="Pfam" id="PF00497">
    <property type="entry name" value="SBP_bac_3"/>
    <property type="match status" value="1"/>
</dbReference>
<evidence type="ECO:0000256" key="6">
    <source>
        <dbReference type="ARBA" id="ARBA00022692"/>
    </source>
</evidence>
<dbReference type="Pfam" id="PF00512">
    <property type="entry name" value="HisKA"/>
    <property type="match status" value="1"/>
</dbReference>
<dbReference type="InterPro" id="IPR005467">
    <property type="entry name" value="His_kinase_dom"/>
</dbReference>
<dbReference type="Gene3D" id="3.40.50.2300">
    <property type="match status" value="1"/>
</dbReference>
<feature type="domain" description="PAC" evidence="16">
    <location>
        <begin position="604"/>
        <end position="656"/>
    </location>
</feature>
<feature type="modified residue" description="4-aspartylphosphate" evidence="13">
    <location>
        <position position="1206"/>
    </location>
</feature>
<keyword evidence="19" id="KW-1185">Reference proteome</keyword>
<dbReference type="PROSITE" id="PS50894">
    <property type="entry name" value="HPT"/>
    <property type="match status" value="1"/>
</dbReference>
<evidence type="ECO:0000256" key="5">
    <source>
        <dbReference type="ARBA" id="ARBA00022553"/>
    </source>
</evidence>
<dbReference type="Pfam" id="PF02518">
    <property type="entry name" value="HATPase_c"/>
    <property type="match status" value="1"/>
</dbReference>
<dbReference type="PROSITE" id="PS50110">
    <property type="entry name" value="RESPONSE_REGULATORY"/>
    <property type="match status" value="1"/>
</dbReference>
<evidence type="ECO:0000313" key="18">
    <source>
        <dbReference type="EMBL" id="MDI4669895.1"/>
    </source>
</evidence>
<dbReference type="InterPro" id="IPR036097">
    <property type="entry name" value="HisK_dim/P_sf"/>
</dbReference>
<keyword evidence="6" id="KW-0812">Transmembrane</keyword>
<evidence type="ECO:0000256" key="13">
    <source>
        <dbReference type="PROSITE-ProRule" id="PRU00169"/>
    </source>
</evidence>
<dbReference type="Gene3D" id="1.20.120.160">
    <property type="entry name" value="HPT domain"/>
    <property type="match status" value="1"/>
</dbReference>
<evidence type="ECO:0000256" key="9">
    <source>
        <dbReference type="ARBA" id="ARBA00022989"/>
    </source>
</evidence>
<dbReference type="InterPro" id="IPR001789">
    <property type="entry name" value="Sig_transdc_resp-reg_receiver"/>
</dbReference>
<dbReference type="RefSeq" id="WP_175083198.1">
    <property type="nucleotide sequence ID" value="NZ_JAKUMG010000005.1"/>
</dbReference>
<dbReference type="CDD" id="cd01007">
    <property type="entry name" value="PBP2_BvgS_HisK_like"/>
    <property type="match status" value="1"/>
</dbReference>
<dbReference type="SUPFAM" id="SSF53850">
    <property type="entry name" value="Periplasmic binding protein-like II"/>
    <property type="match status" value="2"/>
</dbReference>
<dbReference type="Gene3D" id="3.40.190.10">
    <property type="entry name" value="Periplasmic binding protein-like II"/>
    <property type="match status" value="4"/>
</dbReference>
<dbReference type="Pfam" id="PF00072">
    <property type="entry name" value="Response_reg"/>
    <property type="match status" value="1"/>
</dbReference>
<dbReference type="Proteomes" id="UP001156974">
    <property type="component" value="Unassembled WGS sequence"/>
</dbReference>
<evidence type="ECO:0000259" key="15">
    <source>
        <dbReference type="PROSITE" id="PS50110"/>
    </source>
</evidence>
<feature type="modified residue" description="Phosphohistidine" evidence="12">
    <location>
        <position position="1345"/>
    </location>
</feature>
<evidence type="ECO:0000256" key="4">
    <source>
        <dbReference type="ARBA" id="ARBA00022475"/>
    </source>
</evidence>
<accession>A0ABT6U1J4</accession>
<comment type="subcellular location">
    <subcellularLocation>
        <location evidence="2">Cell membrane</location>
        <topology evidence="2">Multi-pass membrane protein</topology>
    </subcellularLocation>
</comment>
<sequence length="1397" mass="158153">MALIRLLLFYFSVITLLFSSEALGTQLKAGIVNYNFFPYHTRDADGQFSGVIVGYSNEIARLAEADLEYRVYDSLDELLDALKVGEIDFAVGLNKTAQRKKHFLFSTPFMEAPRGIVANQSIANDALKNLASLRWVCITGSSHCEYLVENGALFINRFIKPEDAFKKVADGSFDAFMGDYSVLSHQLKNRSQENLKVVSPVWLSSETLHVMFNKNKTALRNQVNSVLAAISPTTRQLWESSASEEYLAAKAYSQFKRDFNRIDKKEENNYLLTFSFVDGLYPIHATSNLGEADGYLNDTLELLAQRSDFQFKYIPAANSKELERLFLANKIDLIPTMNPTKIDEGVLIALPAHYSLEMVLISKRASQTKRIGYLEAFADPKQKLVTNELVETVSFDSIKTLFYALRNDNIDAVILPQSIAAYQLNQFYIGEFYINPKYRYTQPIYFLVNKHFSEFATLLDSLFKTLTSNDFSHVVNRHGIFSIERGYDRKTVNTTAILILILIAVSVIYFISWRLTINREIAKRKEAEEVALIKLNFTQKLIDDLPTMVVIQDQHQKRVMWNRAYKENFAHLWDENNQYLRGDIKVVKKLISQNEQSLNSGKVINQHINYTNKSGKELELLYTKKPYVGLDGELAGIMTVLTDVTEHRHLQRENQSVQQLLQTITDTIPGGVFQYEYYDNGEGCYTYISKGAQSLLGVTSRMINQRGMTGCISPFIFDEDRVQIAKSFKAATKFNKLIDIEFRINNLGQQIWCRYIANAEINKRDDKQGVRWNGILLDISLLKRQQADLSKATQLAHQADLAKSRFIATMSHELRTPMSGVNGFIELLKSSPLDEEQHYLVEHIDSSVTKLRTLVDDILYFANTTTGNIEVELREVDLEAHLCRVLRAHEYLAKQKGLEFNVIWRTAAYTLASVDISHLMQVLSNVLNNAVKFTENGSISCDVLFEKQSLKIEISDTGKGMTAEQLAHTFTPFEQADNSIQRRHGGTGLGLSLAKQLVEAMQGEISISSTFGKGTNVYIAVPLKSVSKQKLQAVSVNWAVCSQDHQLLNNLANMGVKHHQLSWPIDIEAFTQEDNILIDESYIKALWGANWLQSISTATNNYILVASAKKEHRPANCSCHILPTEPLYPDTLRELLDNVHTSNDEGLAAQNAQLHGQILIAEDNKTNQLLLEKQCQKLGIKAVMVDDGIAALRALETGQFDLLLTDCHMPDLDGFKLTEQLRNQEKFKHLPIIGFTADDSKECFNKALKSGMNSVLFKPYKLNELYNRLAEFIDLSSNDLPNSSEGVDISLQGIKDKQHWLTVFGNESDAKMLAEVFISSLQSDLNTLQEHLEAQNLEKVSAAIHKLKGAIVMLQYPPLSELIVTTENTFNQQQDTLIVEQLITELRDVIDKIKLWL</sequence>
<dbReference type="EMBL" id="JAKUMG010000005">
    <property type="protein sequence ID" value="MDI4669895.1"/>
    <property type="molecule type" value="Genomic_DNA"/>
</dbReference>
<dbReference type="InterPro" id="IPR003594">
    <property type="entry name" value="HATPase_dom"/>
</dbReference>
<evidence type="ECO:0000256" key="3">
    <source>
        <dbReference type="ARBA" id="ARBA00012438"/>
    </source>
</evidence>
<dbReference type="EC" id="2.7.13.3" evidence="3"/>
<feature type="domain" description="HPt" evidence="17">
    <location>
        <begin position="1306"/>
        <end position="1397"/>
    </location>
</feature>
<keyword evidence="4" id="KW-1003">Cell membrane</keyword>
<evidence type="ECO:0000259" key="14">
    <source>
        <dbReference type="PROSITE" id="PS50109"/>
    </source>
</evidence>
<feature type="domain" description="Response regulatory" evidence="15">
    <location>
        <begin position="1157"/>
        <end position="1273"/>
    </location>
</feature>
<dbReference type="Gene3D" id="1.10.287.130">
    <property type="match status" value="1"/>
</dbReference>
<dbReference type="SMART" id="SM00388">
    <property type="entry name" value="HisKA"/>
    <property type="match status" value="1"/>
</dbReference>
<dbReference type="InterPro" id="IPR004358">
    <property type="entry name" value="Sig_transdc_His_kin-like_C"/>
</dbReference>
<proteinExistence type="predicted"/>
<evidence type="ECO:0000256" key="1">
    <source>
        <dbReference type="ARBA" id="ARBA00000085"/>
    </source>
</evidence>
<dbReference type="CDD" id="cd00082">
    <property type="entry name" value="HisKA"/>
    <property type="match status" value="1"/>
</dbReference>
<dbReference type="SMART" id="SM00448">
    <property type="entry name" value="REC"/>
    <property type="match status" value="1"/>
</dbReference>
<reference evidence="18 19" key="1">
    <citation type="submission" date="2022-02" db="EMBL/GenBank/DDBJ databases">
        <title>Genome analysis of Beneficial Microorganisms for Coral consortium from Pocillopora damicornis.</title>
        <authorList>
            <person name="Rosado P.M."/>
            <person name="Cardoso P.M."/>
            <person name="Rosado J.G."/>
            <person name="Schultz J."/>
            <person name="Rocha U."/>
            <person name="Costa T.K."/>
            <person name="Peixoto R.S."/>
        </authorList>
    </citation>
    <scope>NUCLEOTIDE SEQUENCE [LARGE SCALE GENOMIC DNA]</scope>
    <source>
        <strain evidence="18 19">BMC5</strain>
    </source>
</reference>
<dbReference type="InterPro" id="IPR003661">
    <property type="entry name" value="HisK_dim/P_dom"/>
</dbReference>
<keyword evidence="7" id="KW-0547">Nucleotide-binding</keyword>
<dbReference type="InterPro" id="IPR008207">
    <property type="entry name" value="Sig_transdc_His_kin_Hpt_dom"/>
</dbReference>
<keyword evidence="10" id="KW-0902">Two-component regulatory system</keyword>
<dbReference type="InterPro" id="IPR036641">
    <property type="entry name" value="HPT_dom_sf"/>
</dbReference>
<dbReference type="CDD" id="cd17546">
    <property type="entry name" value="REC_hyHK_CKI1_RcsC-like"/>
    <property type="match status" value="1"/>
</dbReference>
<evidence type="ECO:0000259" key="17">
    <source>
        <dbReference type="PROSITE" id="PS50894"/>
    </source>
</evidence>
<organism evidence="18 19">
    <name type="scientific">Pseudoalteromonas shioyasakiensis</name>
    <dbReference type="NCBI Taxonomy" id="1190813"/>
    <lineage>
        <taxon>Bacteria</taxon>
        <taxon>Pseudomonadati</taxon>
        <taxon>Pseudomonadota</taxon>
        <taxon>Gammaproteobacteria</taxon>
        <taxon>Alteromonadales</taxon>
        <taxon>Pseudoalteromonadaceae</taxon>
        <taxon>Pseudoalteromonas</taxon>
    </lineage>
</organism>
<dbReference type="PROSITE" id="PS50113">
    <property type="entry name" value="PAC"/>
    <property type="match status" value="1"/>
</dbReference>
<protein>
    <recommendedName>
        <fullName evidence="3">histidine kinase</fullName>
        <ecNumber evidence="3">2.7.13.3</ecNumber>
    </recommendedName>
</protein>
<dbReference type="CDD" id="cd00088">
    <property type="entry name" value="HPT"/>
    <property type="match status" value="1"/>
</dbReference>
<feature type="domain" description="Histidine kinase" evidence="14">
    <location>
        <begin position="809"/>
        <end position="1025"/>
    </location>
</feature>
<keyword evidence="8" id="KW-0067">ATP-binding</keyword>
<comment type="catalytic activity">
    <reaction evidence="1">
        <text>ATP + protein L-histidine = ADP + protein N-phospho-L-histidine.</text>
        <dbReference type="EC" id="2.7.13.3"/>
    </reaction>
</comment>
<evidence type="ECO:0000256" key="11">
    <source>
        <dbReference type="ARBA" id="ARBA00023136"/>
    </source>
</evidence>
<dbReference type="CDD" id="cd16922">
    <property type="entry name" value="HATPase_EvgS-ArcB-TorS-like"/>
    <property type="match status" value="1"/>
</dbReference>
<evidence type="ECO:0000256" key="7">
    <source>
        <dbReference type="ARBA" id="ARBA00022741"/>
    </source>
</evidence>
<evidence type="ECO:0000256" key="8">
    <source>
        <dbReference type="ARBA" id="ARBA00022840"/>
    </source>
</evidence>
<dbReference type="InterPro" id="IPR011006">
    <property type="entry name" value="CheY-like_superfamily"/>
</dbReference>
<dbReference type="Gene3D" id="3.30.565.10">
    <property type="entry name" value="Histidine kinase-like ATPase, C-terminal domain"/>
    <property type="match status" value="1"/>
</dbReference>
<dbReference type="Gene3D" id="3.30.450.20">
    <property type="entry name" value="PAS domain"/>
    <property type="match status" value="2"/>
</dbReference>
<dbReference type="SUPFAM" id="SSF52172">
    <property type="entry name" value="CheY-like"/>
    <property type="match status" value="1"/>
</dbReference>
<evidence type="ECO:0000256" key="10">
    <source>
        <dbReference type="ARBA" id="ARBA00023012"/>
    </source>
</evidence>
<keyword evidence="5 13" id="KW-0597">Phosphoprotein</keyword>
<keyword evidence="11" id="KW-0472">Membrane</keyword>
<dbReference type="SUPFAM" id="SSF55874">
    <property type="entry name" value="ATPase domain of HSP90 chaperone/DNA topoisomerase II/histidine kinase"/>
    <property type="match status" value="1"/>
</dbReference>
<dbReference type="InterPro" id="IPR000700">
    <property type="entry name" value="PAS-assoc_C"/>
</dbReference>
<dbReference type="PANTHER" id="PTHR45339">
    <property type="entry name" value="HYBRID SIGNAL TRANSDUCTION HISTIDINE KINASE J"/>
    <property type="match status" value="1"/>
</dbReference>
<keyword evidence="9" id="KW-1133">Transmembrane helix</keyword>
<dbReference type="SUPFAM" id="SSF55785">
    <property type="entry name" value="PYP-like sensor domain (PAS domain)"/>
    <property type="match status" value="2"/>
</dbReference>
<evidence type="ECO:0000256" key="12">
    <source>
        <dbReference type="PROSITE-ProRule" id="PRU00110"/>
    </source>
</evidence>
<dbReference type="Pfam" id="PF01627">
    <property type="entry name" value="Hpt"/>
    <property type="match status" value="1"/>
</dbReference>
<dbReference type="SUPFAM" id="SSF47226">
    <property type="entry name" value="Histidine-containing phosphotransfer domain, HPT domain"/>
    <property type="match status" value="1"/>
</dbReference>
<name>A0ABT6U1J4_9GAMM</name>
<gene>
    <name evidence="18" type="ORF">MKZ47_12485</name>
</gene>
<dbReference type="PANTHER" id="PTHR45339:SF1">
    <property type="entry name" value="HYBRID SIGNAL TRANSDUCTION HISTIDINE KINASE J"/>
    <property type="match status" value="1"/>
</dbReference>
<dbReference type="SMART" id="SM00387">
    <property type="entry name" value="HATPase_c"/>
    <property type="match status" value="1"/>
</dbReference>
<evidence type="ECO:0000256" key="2">
    <source>
        <dbReference type="ARBA" id="ARBA00004651"/>
    </source>
</evidence>
<dbReference type="SMART" id="SM00062">
    <property type="entry name" value="PBPb"/>
    <property type="match status" value="2"/>
</dbReference>
<dbReference type="InterPro" id="IPR035965">
    <property type="entry name" value="PAS-like_dom_sf"/>
</dbReference>
<dbReference type="PRINTS" id="PR00344">
    <property type="entry name" value="BCTRLSENSOR"/>
</dbReference>
<dbReference type="PROSITE" id="PS50109">
    <property type="entry name" value="HIS_KIN"/>
    <property type="match status" value="1"/>
</dbReference>
<comment type="caution">
    <text evidence="18">The sequence shown here is derived from an EMBL/GenBank/DDBJ whole genome shotgun (WGS) entry which is preliminary data.</text>
</comment>
<dbReference type="SUPFAM" id="SSF47384">
    <property type="entry name" value="Homodimeric domain of signal transducing histidine kinase"/>
    <property type="match status" value="1"/>
</dbReference>